<evidence type="ECO:0000313" key="14">
    <source>
        <dbReference type="Proteomes" id="UP000663760"/>
    </source>
</evidence>
<dbReference type="PANTHER" id="PTHR45933">
    <property type="entry name" value="PROTEIN C2-DOMAIN ABA-RELATED 4"/>
    <property type="match status" value="1"/>
</dbReference>
<dbReference type="InterPro" id="IPR035892">
    <property type="entry name" value="C2_domain_sf"/>
</dbReference>
<dbReference type="PANTHER" id="PTHR45933:SF5">
    <property type="entry name" value="PROTEIN C2-DOMAIN ABA-RELATED 4"/>
    <property type="match status" value="1"/>
</dbReference>
<dbReference type="Pfam" id="PF00168">
    <property type="entry name" value="C2"/>
    <property type="match status" value="1"/>
</dbReference>
<sequence length="166" mass="18443">MDQMMGLLKVRVVRGKNLVVRDVRASDPYVVIKMGDQKLKTRVVKKNINPEWNDDLTLSVVDPAQAIKLVVYDKDTFSVDDPMGNADFDLRPFLEAVQMRSAGATDEAVAKKVGPGRSNCLAEESSIYVAAGGELVQDVVLRLRDVESGEVQLRLQWVDLPRPSVF</sequence>
<keyword evidence="8" id="KW-0446">Lipid-binding</keyword>
<evidence type="ECO:0000256" key="6">
    <source>
        <dbReference type="ARBA" id="ARBA00022723"/>
    </source>
</evidence>
<gene>
    <name evidence="13" type="ORF">SI8410_17021079</name>
</gene>
<dbReference type="PROSITE" id="PS50004">
    <property type="entry name" value="C2"/>
    <property type="match status" value="1"/>
</dbReference>
<evidence type="ECO:0000256" key="5">
    <source>
        <dbReference type="ARBA" id="ARBA00022682"/>
    </source>
</evidence>
<evidence type="ECO:0000256" key="4">
    <source>
        <dbReference type="ARBA" id="ARBA00022475"/>
    </source>
</evidence>
<evidence type="ECO:0000256" key="1">
    <source>
        <dbReference type="ARBA" id="ARBA00004123"/>
    </source>
</evidence>
<keyword evidence="7" id="KW-0106">Calcium</keyword>
<proteinExistence type="inferred from homology"/>
<dbReference type="CDD" id="cd04038">
    <property type="entry name" value="C2_ArfGAP"/>
    <property type="match status" value="1"/>
</dbReference>
<dbReference type="GO" id="GO:0005886">
    <property type="term" value="C:plasma membrane"/>
    <property type="evidence" value="ECO:0007669"/>
    <property type="project" value="UniProtKB-SubCell"/>
</dbReference>
<dbReference type="EMBL" id="LR746280">
    <property type="protein sequence ID" value="CAA7410401.1"/>
    <property type="molecule type" value="Genomic_DNA"/>
</dbReference>
<evidence type="ECO:0000256" key="9">
    <source>
        <dbReference type="ARBA" id="ARBA00023136"/>
    </source>
</evidence>
<keyword evidence="3" id="KW-0343">GTPase activation</keyword>
<reference evidence="13" key="1">
    <citation type="submission" date="2020-02" db="EMBL/GenBank/DDBJ databases">
        <authorList>
            <person name="Scholz U."/>
            <person name="Mascher M."/>
            <person name="Fiebig A."/>
        </authorList>
    </citation>
    <scope>NUCLEOTIDE SEQUENCE</scope>
</reference>
<keyword evidence="10" id="KW-0539">Nucleus</keyword>
<evidence type="ECO:0000259" key="12">
    <source>
        <dbReference type="PROSITE" id="PS50004"/>
    </source>
</evidence>
<keyword evidence="5" id="KW-0938">Abscisic acid signaling pathway</keyword>
<keyword evidence="6" id="KW-0479">Metal-binding</keyword>
<keyword evidence="4" id="KW-1003">Cell membrane</keyword>
<organism evidence="13 14">
    <name type="scientific">Spirodela intermedia</name>
    <name type="common">Intermediate duckweed</name>
    <dbReference type="NCBI Taxonomy" id="51605"/>
    <lineage>
        <taxon>Eukaryota</taxon>
        <taxon>Viridiplantae</taxon>
        <taxon>Streptophyta</taxon>
        <taxon>Embryophyta</taxon>
        <taxon>Tracheophyta</taxon>
        <taxon>Spermatophyta</taxon>
        <taxon>Magnoliopsida</taxon>
        <taxon>Liliopsida</taxon>
        <taxon>Araceae</taxon>
        <taxon>Lemnoideae</taxon>
        <taxon>Spirodela</taxon>
    </lineage>
</organism>
<dbReference type="InterPro" id="IPR044562">
    <property type="entry name" value="CAR1-11"/>
</dbReference>
<name>A0A7I8LJZ6_SPIIN</name>
<keyword evidence="14" id="KW-1185">Reference proteome</keyword>
<evidence type="ECO:0000313" key="13">
    <source>
        <dbReference type="EMBL" id="CAA7410401.1"/>
    </source>
</evidence>
<dbReference type="Gene3D" id="2.60.40.150">
    <property type="entry name" value="C2 domain"/>
    <property type="match status" value="1"/>
</dbReference>
<protein>
    <recommendedName>
        <fullName evidence="12">C2 domain-containing protein</fullName>
    </recommendedName>
</protein>
<dbReference type="GO" id="GO:0005096">
    <property type="term" value="F:GTPase activator activity"/>
    <property type="evidence" value="ECO:0007669"/>
    <property type="project" value="UniProtKB-KW"/>
</dbReference>
<keyword evidence="9" id="KW-0472">Membrane</keyword>
<feature type="domain" description="C2" evidence="12">
    <location>
        <begin position="1"/>
        <end position="104"/>
    </location>
</feature>
<dbReference type="InterPro" id="IPR000008">
    <property type="entry name" value="C2_dom"/>
</dbReference>
<dbReference type="GO" id="GO:0005634">
    <property type="term" value="C:nucleus"/>
    <property type="evidence" value="ECO:0007669"/>
    <property type="project" value="UniProtKB-SubCell"/>
</dbReference>
<dbReference type="OrthoDB" id="73919at2759"/>
<dbReference type="SMART" id="SM00239">
    <property type="entry name" value="C2"/>
    <property type="match status" value="1"/>
</dbReference>
<dbReference type="GO" id="GO:0008289">
    <property type="term" value="F:lipid binding"/>
    <property type="evidence" value="ECO:0007669"/>
    <property type="project" value="UniProtKB-KW"/>
</dbReference>
<dbReference type="GO" id="GO:0009738">
    <property type="term" value="P:abscisic acid-activated signaling pathway"/>
    <property type="evidence" value="ECO:0007669"/>
    <property type="project" value="UniProtKB-KW"/>
</dbReference>
<evidence type="ECO:0000256" key="10">
    <source>
        <dbReference type="ARBA" id="ARBA00023242"/>
    </source>
</evidence>
<evidence type="ECO:0000256" key="11">
    <source>
        <dbReference type="ARBA" id="ARBA00024037"/>
    </source>
</evidence>
<evidence type="ECO:0000256" key="7">
    <source>
        <dbReference type="ARBA" id="ARBA00022837"/>
    </source>
</evidence>
<dbReference type="Proteomes" id="UP000663760">
    <property type="component" value="Chromosome 17"/>
</dbReference>
<evidence type="ECO:0000256" key="2">
    <source>
        <dbReference type="ARBA" id="ARBA00004236"/>
    </source>
</evidence>
<accession>A0A7I8LJZ6</accession>
<comment type="subcellular location">
    <subcellularLocation>
        <location evidence="2">Cell membrane</location>
    </subcellularLocation>
    <subcellularLocation>
        <location evidence="1">Nucleus</location>
    </subcellularLocation>
</comment>
<evidence type="ECO:0000256" key="8">
    <source>
        <dbReference type="ARBA" id="ARBA00023121"/>
    </source>
</evidence>
<evidence type="ECO:0000256" key="3">
    <source>
        <dbReference type="ARBA" id="ARBA00022468"/>
    </source>
</evidence>
<dbReference type="AlphaFoldDB" id="A0A7I8LJZ6"/>
<dbReference type="SUPFAM" id="SSF49562">
    <property type="entry name" value="C2 domain (Calcium/lipid-binding domain, CaLB)"/>
    <property type="match status" value="1"/>
</dbReference>
<dbReference type="GO" id="GO:0046872">
    <property type="term" value="F:metal ion binding"/>
    <property type="evidence" value="ECO:0007669"/>
    <property type="project" value="UniProtKB-KW"/>
</dbReference>
<comment type="similarity">
    <text evidence="11">Belongs to the plant CAR protein family.</text>
</comment>